<protein>
    <recommendedName>
        <fullName evidence="3">HTH tetR-type domain-containing protein</fullName>
    </recommendedName>
</protein>
<reference evidence="1 2" key="1">
    <citation type="submission" date="2020-03" db="EMBL/GenBank/DDBJ databases">
        <title>Bacterial isolates of synthetic phycosphere.</title>
        <authorList>
            <person name="Fu H."/>
            <person name="Moran M.A."/>
        </authorList>
    </citation>
    <scope>NUCLEOTIDE SEQUENCE [LARGE SCALE GENOMIC DNA]</scope>
    <source>
        <strain evidence="1 2">HF1</strain>
    </source>
</reference>
<evidence type="ECO:0000313" key="1">
    <source>
        <dbReference type="EMBL" id="NIY72936.1"/>
    </source>
</evidence>
<dbReference type="RefSeq" id="WP_167638316.1">
    <property type="nucleotide sequence ID" value="NZ_JAATOP010000006.1"/>
</dbReference>
<dbReference type="EMBL" id="JAATOP010000006">
    <property type="protein sequence ID" value="NIY72936.1"/>
    <property type="molecule type" value="Genomic_DNA"/>
</dbReference>
<dbReference type="Proteomes" id="UP000709466">
    <property type="component" value="Unassembled WGS sequence"/>
</dbReference>
<gene>
    <name evidence="1" type="ORF">HCZ30_10895</name>
</gene>
<organism evidence="1 2">
    <name type="scientific">Marivivens donghaensis</name>
    <dbReference type="NCBI Taxonomy" id="1699413"/>
    <lineage>
        <taxon>Bacteria</taxon>
        <taxon>Pseudomonadati</taxon>
        <taxon>Pseudomonadota</taxon>
        <taxon>Alphaproteobacteria</taxon>
        <taxon>Rhodobacterales</taxon>
        <taxon>Paracoccaceae</taxon>
        <taxon>Marivivens group</taxon>
        <taxon>Marivivens</taxon>
    </lineage>
</organism>
<keyword evidence="2" id="KW-1185">Reference proteome</keyword>
<dbReference type="Gene3D" id="1.10.357.10">
    <property type="entry name" value="Tetracycline Repressor, domain 2"/>
    <property type="match status" value="1"/>
</dbReference>
<comment type="caution">
    <text evidence="1">The sequence shown here is derived from an EMBL/GenBank/DDBJ whole genome shotgun (WGS) entry which is preliminary data.</text>
</comment>
<sequence>MAGVANAANISTATAYRYFPDAETIQIEAIIRNDAGRDDDYLVMCKEKVSVHQDPIERVVAVHNIMMEWVRRNEAGYRLFIAKRHERIATRQAPFENSDARNDRRLRMISLALEPIAKSLGDRIEEITLRIAAVIGPEPYFTLKDVCGVDDTTLDRLAEANLRQIVRSLV</sequence>
<name>A0ABX0VXW1_9RHOB</name>
<accession>A0ABX0VXW1</accession>
<proteinExistence type="predicted"/>
<evidence type="ECO:0008006" key="3">
    <source>
        <dbReference type="Google" id="ProtNLM"/>
    </source>
</evidence>
<evidence type="ECO:0000313" key="2">
    <source>
        <dbReference type="Proteomes" id="UP000709466"/>
    </source>
</evidence>